<dbReference type="Proteomes" id="UP000789595">
    <property type="component" value="Unassembled WGS sequence"/>
</dbReference>
<dbReference type="SUPFAM" id="SSF82171">
    <property type="entry name" value="DPP6 N-terminal domain-like"/>
    <property type="match status" value="1"/>
</dbReference>
<comment type="caution">
    <text evidence="1">The sequence shown here is derived from an EMBL/GenBank/DDBJ whole genome shotgun (WGS) entry which is preliminary data.</text>
</comment>
<sequence length="458" mass="50488">MPQQSLLKRGIKFTPLLVILWATVWVVAPRWGAATIKRPRSTYDVRWQVVGGARTTHRFFDSSAISPSGRYVCATRTRREGPADVTPGDVAEVVVYDLQKKRKDRFPVAYRRPTAAWDAQLGAQVQWGASDDELYFNDVVGTRGDGAPIVRGVRSDWQRGRETRLPTPVYHVTRDGARAAAPRDLAALRMTQDGYGVVVTPEQLRHLESQKDGVHVLDLRTNATAFLELSALVAAAELDSRPRAVAGGDARKGAECHRHVFHVKWNAKGTRLLVVVRARGQGCPRGDANHALTVNPDGADVRVVATWLRDGNHPNWLEDGRLSMNYEGKVCAFDDVEGGSCQVLSERASGHPVGVPGRGDLVVTDTYAKEHAAFGLEAGEAALRVLSGGDREAWLGVFPVAAFGTMPTDVWRCDAHPAFDVKGRRLALNVWVRGSRRVAITDEIDWDALLKRRDLWFS</sequence>
<name>A0A8J2SMR0_9STRA</name>
<evidence type="ECO:0000313" key="1">
    <source>
        <dbReference type="EMBL" id="CAH0375428.1"/>
    </source>
</evidence>
<reference evidence="1" key="1">
    <citation type="submission" date="2021-11" db="EMBL/GenBank/DDBJ databases">
        <authorList>
            <consortium name="Genoscope - CEA"/>
            <person name="William W."/>
        </authorList>
    </citation>
    <scope>NUCLEOTIDE SEQUENCE</scope>
</reference>
<gene>
    <name evidence="1" type="ORF">PECAL_4P27620</name>
</gene>
<organism evidence="1 2">
    <name type="scientific">Pelagomonas calceolata</name>
    <dbReference type="NCBI Taxonomy" id="35677"/>
    <lineage>
        <taxon>Eukaryota</taxon>
        <taxon>Sar</taxon>
        <taxon>Stramenopiles</taxon>
        <taxon>Ochrophyta</taxon>
        <taxon>Pelagophyceae</taxon>
        <taxon>Pelagomonadales</taxon>
        <taxon>Pelagomonadaceae</taxon>
        <taxon>Pelagomonas</taxon>
    </lineage>
</organism>
<protein>
    <submittedName>
        <fullName evidence="1">Uncharacterized protein</fullName>
    </submittedName>
</protein>
<dbReference type="AlphaFoldDB" id="A0A8J2SMR0"/>
<accession>A0A8J2SMR0</accession>
<proteinExistence type="predicted"/>
<evidence type="ECO:0000313" key="2">
    <source>
        <dbReference type="Proteomes" id="UP000789595"/>
    </source>
</evidence>
<keyword evidence="2" id="KW-1185">Reference proteome</keyword>
<dbReference type="OrthoDB" id="10639736at2759"/>
<dbReference type="EMBL" id="CAKKNE010000004">
    <property type="protein sequence ID" value="CAH0375428.1"/>
    <property type="molecule type" value="Genomic_DNA"/>
</dbReference>